<gene>
    <name evidence="8" type="primary">ga18447</name>
    <name evidence="8" type="ORF">PR202_ga18447</name>
</gene>
<dbReference type="InterPro" id="IPR044174">
    <property type="entry name" value="BC10-like"/>
</dbReference>
<dbReference type="AlphaFoldDB" id="A0AAV5CT66"/>
<evidence type="ECO:0000256" key="1">
    <source>
        <dbReference type="ARBA" id="ARBA00004606"/>
    </source>
</evidence>
<evidence type="ECO:0000313" key="9">
    <source>
        <dbReference type="Proteomes" id="UP001054889"/>
    </source>
</evidence>
<evidence type="ECO:0000313" key="8">
    <source>
        <dbReference type="EMBL" id="GJN01200.1"/>
    </source>
</evidence>
<keyword evidence="5" id="KW-0325">Glycoprotein</keyword>
<dbReference type="Pfam" id="PF02485">
    <property type="entry name" value="Branch"/>
    <property type="match status" value="1"/>
</dbReference>
<dbReference type="GO" id="GO:0016020">
    <property type="term" value="C:membrane"/>
    <property type="evidence" value="ECO:0007669"/>
    <property type="project" value="UniProtKB-SubCell"/>
</dbReference>
<dbReference type="PANTHER" id="PTHR31042">
    <property type="entry name" value="CORE-2/I-BRANCHING BETA-1,6-N-ACETYLGLUCOSAMINYLTRANSFERASE FAMILY PROTEIN-RELATED"/>
    <property type="match status" value="1"/>
</dbReference>
<keyword evidence="2" id="KW-0328">Glycosyltransferase</keyword>
<comment type="caution">
    <text evidence="8">The sequence shown here is derived from an EMBL/GenBank/DDBJ whole genome shotgun (WGS) entry which is preliminary data.</text>
</comment>
<dbReference type="Proteomes" id="UP001054889">
    <property type="component" value="Unassembled WGS sequence"/>
</dbReference>
<keyword evidence="7" id="KW-1133">Transmembrane helix</keyword>
<evidence type="ECO:0000256" key="4">
    <source>
        <dbReference type="ARBA" id="ARBA00023136"/>
    </source>
</evidence>
<evidence type="ECO:0000256" key="7">
    <source>
        <dbReference type="SAM" id="Phobius"/>
    </source>
</evidence>
<reference evidence="8" key="1">
    <citation type="journal article" date="2018" name="DNA Res.">
        <title>Multiple hybrid de novo genome assembly of finger millet, an orphan allotetraploid crop.</title>
        <authorList>
            <person name="Hatakeyama M."/>
            <person name="Aluri S."/>
            <person name="Balachadran M.T."/>
            <person name="Sivarajan S.R."/>
            <person name="Patrignani A."/>
            <person name="Gruter S."/>
            <person name="Poveda L."/>
            <person name="Shimizu-Inatsugi R."/>
            <person name="Baeten J."/>
            <person name="Francoijs K.J."/>
            <person name="Nataraja K.N."/>
            <person name="Reddy Y.A.N."/>
            <person name="Phadnis S."/>
            <person name="Ravikumar R.L."/>
            <person name="Schlapbach R."/>
            <person name="Sreeman S.M."/>
            <person name="Shimizu K.K."/>
        </authorList>
    </citation>
    <scope>NUCLEOTIDE SEQUENCE</scope>
</reference>
<reference evidence="8" key="2">
    <citation type="submission" date="2021-12" db="EMBL/GenBank/DDBJ databases">
        <title>Resequencing data analysis of finger millet.</title>
        <authorList>
            <person name="Hatakeyama M."/>
            <person name="Aluri S."/>
            <person name="Balachadran M.T."/>
            <person name="Sivarajan S.R."/>
            <person name="Poveda L."/>
            <person name="Shimizu-Inatsugi R."/>
            <person name="Schlapbach R."/>
            <person name="Sreeman S.M."/>
            <person name="Shimizu K.K."/>
        </authorList>
    </citation>
    <scope>NUCLEOTIDE SEQUENCE</scope>
</reference>
<comment type="subcellular location">
    <subcellularLocation>
        <location evidence="1">Membrane</location>
        <topology evidence="1">Single-pass type II membrane protein</topology>
    </subcellularLocation>
</comment>
<keyword evidence="7" id="KW-0812">Transmembrane</keyword>
<keyword evidence="9" id="KW-1185">Reference proteome</keyword>
<evidence type="ECO:0000256" key="2">
    <source>
        <dbReference type="ARBA" id="ARBA00022676"/>
    </source>
</evidence>
<name>A0AAV5CT66_ELECO</name>
<keyword evidence="3" id="KW-0808">Transferase</keyword>
<evidence type="ECO:0000256" key="6">
    <source>
        <dbReference type="SAM" id="MobiDB-lite"/>
    </source>
</evidence>
<accession>A0AAV5CT66</accession>
<sequence>MWSLLVSGKLPLHESIPPSSGHIRTKDGMKPAGSRLKSRRGISIGDDDEEEAYGGLSPTTTPPRKAGLLIKAAVAALVMILVIGLMTGSTKLLLSSYSVPVVRQAAVFNYSTSKNNNVMTMRSNSNNNKRREEEQQQLLLLDFRGYLDPGPPWGHKMSDAELFWRASMVPRMEEYPFQRVPKVAFLFLTRGPLPGFFHDHDHDHTQQVGEERERRRRRRRRRKRDYYWRQIPSQQVSWGSITLVDAEKRLLANALLDWSNQRFVLVSESCVPVFNFRTVYEYLVNSAHSYVESYNMDVPQCAGRYNPSMAPGVEEEQWRKGSEWFELSRDLAVDVVADHRYYSLFRRHCTPSCYPDEHYIPTFLHLRHGPRNANRTLTWVDWSRGGPHPARFGKAAVTPEFIAAIRNNGTRCIYNGKPTTVCYLFARKFAPSALPMLLNLTTTLLDF</sequence>
<organism evidence="8 9">
    <name type="scientific">Eleusine coracana subsp. coracana</name>
    <dbReference type="NCBI Taxonomy" id="191504"/>
    <lineage>
        <taxon>Eukaryota</taxon>
        <taxon>Viridiplantae</taxon>
        <taxon>Streptophyta</taxon>
        <taxon>Embryophyta</taxon>
        <taxon>Tracheophyta</taxon>
        <taxon>Spermatophyta</taxon>
        <taxon>Magnoliopsida</taxon>
        <taxon>Liliopsida</taxon>
        <taxon>Poales</taxon>
        <taxon>Poaceae</taxon>
        <taxon>PACMAD clade</taxon>
        <taxon>Chloridoideae</taxon>
        <taxon>Cynodonteae</taxon>
        <taxon>Eleusininae</taxon>
        <taxon>Eleusine</taxon>
    </lineage>
</organism>
<feature type="region of interest" description="Disordered" evidence="6">
    <location>
        <begin position="16"/>
        <end position="60"/>
    </location>
</feature>
<dbReference type="EMBL" id="BQKI01000009">
    <property type="protein sequence ID" value="GJN01200.1"/>
    <property type="molecule type" value="Genomic_DNA"/>
</dbReference>
<dbReference type="PANTHER" id="PTHR31042:SF25">
    <property type="entry name" value="OS04G0272400 PROTEIN"/>
    <property type="match status" value="1"/>
</dbReference>
<protein>
    <submittedName>
        <fullName evidence="8">Uncharacterized protein</fullName>
    </submittedName>
</protein>
<dbReference type="GO" id="GO:0016757">
    <property type="term" value="F:glycosyltransferase activity"/>
    <property type="evidence" value="ECO:0007669"/>
    <property type="project" value="UniProtKB-KW"/>
</dbReference>
<keyword evidence="4 7" id="KW-0472">Membrane</keyword>
<evidence type="ECO:0000256" key="3">
    <source>
        <dbReference type="ARBA" id="ARBA00022679"/>
    </source>
</evidence>
<dbReference type="InterPro" id="IPR003406">
    <property type="entry name" value="Glyco_trans_14"/>
</dbReference>
<proteinExistence type="predicted"/>
<feature type="transmembrane region" description="Helical" evidence="7">
    <location>
        <begin position="68"/>
        <end position="88"/>
    </location>
</feature>
<evidence type="ECO:0000256" key="5">
    <source>
        <dbReference type="ARBA" id="ARBA00023180"/>
    </source>
</evidence>